<name>F0FFF7_STRSA</name>
<proteinExistence type="predicted"/>
<protein>
    <submittedName>
        <fullName evidence="1">Uncharacterized protein</fullName>
    </submittedName>
</protein>
<dbReference type="Proteomes" id="UP000004185">
    <property type="component" value="Unassembled WGS sequence"/>
</dbReference>
<evidence type="ECO:0000313" key="2">
    <source>
        <dbReference type="Proteomes" id="UP000004185"/>
    </source>
</evidence>
<sequence>MNILPILEENKHLLEENEVNKYLKQIEDRNNEIVIFVKFI</sequence>
<reference evidence="1 2" key="1">
    <citation type="submission" date="2011-01" db="EMBL/GenBank/DDBJ databases">
        <authorList>
            <person name="Muzny D."/>
            <person name="Qin X."/>
            <person name="Deng J."/>
            <person name="Jiang H."/>
            <person name="Liu Y."/>
            <person name="Qu J."/>
            <person name="Song X.-Z."/>
            <person name="Zhang L."/>
            <person name="Thornton R."/>
            <person name="Coyle M."/>
            <person name="Francisco L."/>
            <person name="Jackson L."/>
            <person name="Javaid M."/>
            <person name="Korchina V."/>
            <person name="Kovar C."/>
            <person name="Mata R."/>
            <person name="Mathew T."/>
            <person name="Ngo R."/>
            <person name="Nguyen L."/>
            <person name="Nguyen N."/>
            <person name="Okwuonu G."/>
            <person name="Ongeri F."/>
            <person name="Pham C."/>
            <person name="Simmons D."/>
            <person name="Wilczek-Boney K."/>
            <person name="Hale W."/>
            <person name="Jakkamsetti A."/>
            <person name="Pham P."/>
            <person name="Ruth R."/>
            <person name="San Lucas F."/>
            <person name="Warren J."/>
            <person name="Zhang J."/>
            <person name="Zhao Z."/>
            <person name="Zhou C."/>
            <person name="Zhu D."/>
            <person name="Lee S."/>
            <person name="Bess C."/>
            <person name="Blankenburg K."/>
            <person name="Forbes L."/>
            <person name="Fu Q."/>
            <person name="Gubbala S."/>
            <person name="Hirani K."/>
            <person name="Jayaseelan J.C."/>
            <person name="Lara F."/>
            <person name="Munidasa M."/>
            <person name="Palculict T."/>
            <person name="Patil S."/>
            <person name="Pu L.-L."/>
            <person name="Saada N."/>
            <person name="Tang L."/>
            <person name="Weissenberger G."/>
            <person name="Zhu Y."/>
            <person name="Hemphill L."/>
            <person name="Shang Y."/>
            <person name="Youmans B."/>
            <person name="Ayvaz T."/>
            <person name="Ross M."/>
            <person name="Santibanez J."/>
            <person name="Aqrawi P."/>
            <person name="Gross S."/>
            <person name="Joshi V."/>
            <person name="Fowler G."/>
            <person name="Nazareth L."/>
            <person name="Reid J."/>
            <person name="Worley K."/>
            <person name="Petrosino J."/>
            <person name="Highlander S."/>
            <person name="Gibbs R."/>
        </authorList>
    </citation>
    <scope>NUCLEOTIDE SEQUENCE [LARGE SCALE GENOMIC DNA]</scope>
    <source>
        <strain evidence="1 2">SK353</strain>
    </source>
</reference>
<dbReference type="EMBL" id="AEWY01000007">
    <property type="protein sequence ID" value="EGC22222.1"/>
    <property type="molecule type" value="Genomic_DNA"/>
</dbReference>
<comment type="caution">
    <text evidence="1">The sequence shown here is derived from an EMBL/GenBank/DDBJ whole genome shotgun (WGS) entry which is preliminary data.</text>
</comment>
<gene>
    <name evidence="1" type="ORF">HMPREF9388_1439</name>
</gene>
<organism evidence="1 2">
    <name type="scientific">Streptococcus sanguinis SK353</name>
    <dbReference type="NCBI Taxonomy" id="888815"/>
    <lineage>
        <taxon>Bacteria</taxon>
        <taxon>Bacillati</taxon>
        <taxon>Bacillota</taxon>
        <taxon>Bacilli</taxon>
        <taxon>Lactobacillales</taxon>
        <taxon>Streptococcaceae</taxon>
        <taxon>Streptococcus</taxon>
    </lineage>
</organism>
<accession>F0FFF7</accession>
<dbReference type="AlphaFoldDB" id="F0FFF7"/>
<evidence type="ECO:0000313" key="1">
    <source>
        <dbReference type="EMBL" id="EGC22222.1"/>
    </source>
</evidence>
<dbReference type="HOGENOM" id="CLU_3297394_0_0_9"/>